<dbReference type="GO" id="GO:0005737">
    <property type="term" value="C:cytoplasm"/>
    <property type="evidence" value="ECO:0007669"/>
    <property type="project" value="TreeGrafter"/>
</dbReference>
<protein>
    <recommendedName>
        <fullName evidence="2">Calcineurin-like phosphoesterase domain-containing protein</fullName>
    </recommendedName>
</protein>
<dbReference type="GO" id="GO:0006798">
    <property type="term" value="P:polyphosphate catabolic process"/>
    <property type="evidence" value="ECO:0007669"/>
    <property type="project" value="TreeGrafter"/>
</dbReference>
<dbReference type="PANTHER" id="PTHR42850">
    <property type="entry name" value="METALLOPHOSPHOESTERASE"/>
    <property type="match status" value="1"/>
</dbReference>
<feature type="compositionally biased region" description="Polar residues" evidence="1">
    <location>
        <begin position="33"/>
        <end position="43"/>
    </location>
</feature>
<reference evidence="3" key="1">
    <citation type="submission" date="2020-04" db="EMBL/GenBank/DDBJ databases">
        <title>Analysis of mating type loci in Filobasidium floriforme.</title>
        <authorList>
            <person name="Nowrousian M."/>
        </authorList>
    </citation>
    <scope>NUCLEOTIDE SEQUENCE</scope>
    <source>
        <strain evidence="3">CBS 6242</strain>
    </source>
</reference>
<organism evidence="3 4">
    <name type="scientific">Filobasidium floriforme</name>
    <dbReference type="NCBI Taxonomy" id="5210"/>
    <lineage>
        <taxon>Eukaryota</taxon>
        <taxon>Fungi</taxon>
        <taxon>Dikarya</taxon>
        <taxon>Basidiomycota</taxon>
        <taxon>Agaricomycotina</taxon>
        <taxon>Tremellomycetes</taxon>
        <taxon>Filobasidiales</taxon>
        <taxon>Filobasidiaceae</taxon>
        <taxon>Filobasidium</taxon>
    </lineage>
</organism>
<name>A0A8K0JSG3_9TREE</name>
<dbReference type="InterPro" id="IPR029052">
    <property type="entry name" value="Metallo-depent_PP-like"/>
</dbReference>
<dbReference type="OrthoDB" id="10267127at2759"/>
<dbReference type="SUPFAM" id="SSF56300">
    <property type="entry name" value="Metallo-dependent phosphatases"/>
    <property type="match status" value="1"/>
</dbReference>
<dbReference type="Proteomes" id="UP000812966">
    <property type="component" value="Unassembled WGS sequence"/>
</dbReference>
<feature type="compositionally biased region" description="Acidic residues" evidence="1">
    <location>
        <begin position="336"/>
        <end position="348"/>
    </location>
</feature>
<feature type="region of interest" description="Disordered" evidence="1">
    <location>
        <begin position="327"/>
        <end position="348"/>
    </location>
</feature>
<dbReference type="GO" id="GO:0016791">
    <property type="term" value="F:phosphatase activity"/>
    <property type="evidence" value="ECO:0007669"/>
    <property type="project" value="TreeGrafter"/>
</dbReference>
<accession>A0A8K0JSG3</accession>
<feature type="compositionally biased region" description="Acidic residues" evidence="1">
    <location>
        <begin position="194"/>
        <end position="205"/>
    </location>
</feature>
<dbReference type="AlphaFoldDB" id="A0A8K0JSG3"/>
<sequence>MPTFQPSERDRPYDAPYSTSGDHLEEEDPTDEPISTSRPTVSSSEKHSVLDELLPLPTTTLESSSTSPSYLSTHLNLLHSLRRVTSLSIIIGFVLGIAYIASTSPAVDGSIRRAETAWGRFTRLHGKVFEDVGSDRVKGDSGMQVEVGSEVGQSEGDGAVQGITQGTLGDELNDEGMSVEEYVWGDSDPIVDEPGLDLDLSEEGDGDSKGKEDENSVGGRDWARYTFLRTLGDGHVDTSVPGKRVIFVGDVHGMYDSLQKLLTKIQYDASKDFLIHVGDLVAKGPDPLKVLKFMRKNRVRGVRGNHDEKVVEWRNWMVWAGTKEAERRRAERGEEVSSDDIQDDDDPDSATWRQFVKSMDWQYGADPKRLHSALSTSNLPFPKSWEWRSEHWKIARDMNKKEYDYLVSLPLALHIPSIHSVVVHAGLLGRDPTKLADAADQPYSNLFDEVTETDPKAAPMSRHQAELDVFTKIKQNRRPYTLMNIRSVLKDGRVTKKSNKGTPWSDIWQQEQARCAGPGRWALGEVAEDEDETVGVEHAGVEMVEDMESRGLEVGLEKRKKHVVLESLPRLNCSPLTVIYGHAAGRGLDIKQFSKGLDSGCVYGHRMTALVLGDLTGLGVDSESNLNQTQPETEDAVTEQGLGKKGRKVRVGNQKGMLVDVGCPKEA</sequence>
<dbReference type="GO" id="GO:0000298">
    <property type="term" value="F:endopolyphosphatase activity"/>
    <property type="evidence" value="ECO:0007669"/>
    <property type="project" value="TreeGrafter"/>
</dbReference>
<gene>
    <name evidence="3" type="ORF">FFLO_00182</name>
</gene>
<evidence type="ECO:0000313" key="3">
    <source>
        <dbReference type="EMBL" id="KAG7579974.1"/>
    </source>
</evidence>
<dbReference type="InterPro" id="IPR050126">
    <property type="entry name" value="Ap4A_hydrolase"/>
</dbReference>
<dbReference type="EMBL" id="JABELV010000002">
    <property type="protein sequence ID" value="KAG7579974.1"/>
    <property type="molecule type" value="Genomic_DNA"/>
</dbReference>
<comment type="caution">
    <text evidence="3">The sequence shown here is derived from an EMBL/GenBank/DDBJ whole genome shotgun (WGS) entry which is preliminary data.</text>
</comment>
<dbReference type="Gene3D" id="3.60.21.10">
    <property type="match status" value="1"/>
</dbReference>
<proteinExistence type="predicted"/>
<evidence type="ECO:0000256" key="1">
    <source>
        <dbReference type="SAM" id="MobiDB-lite"/>
    </source>
</evidence>
<feature type="domain" description="Calcineurin-like phosphoesterase" evidence="2">
    <location>
        <begin position="244"/>
        <end position="333"/>
    </location>
</feature>
<dbReference type="InterPro" id="IPR004843">
    <property type="entry name" value="Calcineurin-like_PHP"/>
</dbReference>
<evidence type="ECO:0000259" key="2">
    <source>
        <dbReference type="Pfam" id="PF00149"/>
    </source>
</evidence>
<feature type="region of interest" description="Disordered" evidence="1">
    <location>
        <begin position="194"/>
        <end position="217"/>
    </location>
</feature>
<evidence type="ECO:0000313" key="4">
    <source>
        <dbReference type="Proteomes" id="UP000812966"/>
    </source>
</evidence>
<dbReference type="Pfam" id="PF00149">
    <property type="entry name" value="Metallophos"/>
    <property type="match status" value="1"/>
</dbReference>
<feature type="region of interest" description="Disordered" evidence="1">
    <location>
        <begin position="1"/>
        <end position="49"/>
    </location>
</feature>
<keyword evidence="4" id="KW-1185">Reference proteome</keyword>
<dbReference type="PANTHER" id="PTHR42850:SF4">
    <property type="entry name" value="ZINC-DEPENDENT ENDOPOLYPHOSPHATASE"/>
    <property type="match status" value="1"/>
</dbReference>